<dbReference type="PROSITE" id="PS50017">
    <property type="entry name" value="DEATH_DOMAIN"/>
    <property type="match status" value="1"/>
</dbReference>
<dbReference type="InParanoid" id="F6Z1T4"/>
<dbReference type="Proteomes" id="UP000008144">
    <property type="component" value="Chromosome 5"/>
</dbReference>
<sequence>MNKVGSVCTRKMMETYFQKLSDCPFTPEEWSKLVVKLGLSNNHMENMESRHRHNKFSQRLSLLEGWVQIKGYETATIPALQAALKDLKLRRIICEIAGRNNTPHKVYEHFLEDEWDRIFSKLEEDQKRSIINSLLQSEEDPTEEREENAFQSVMSKGNAGFHNFIKVLTDNLPPATNIQSTLQHFFIDSNYANLFHMKKANILAAHFTENNNYRVVKEKLDQGTRHVLLHGMPGSGKSQLVCAYVKHFNIQHPSSIIWSIECKDHSAMDASLVSLRKAVFSSQLLSEGQHDWREVFVQLKKTGVHILLLLEDLQKGMDDWSENLQTVVDSVLNYDKSYIIGTSRNALTIRDFDLHKV</sequence>
<dbReference type="GeneTree" id="ENSGT00660000096602"/>
<evidence type="ECO:0000313" key="3">
    <source>
        <dbReference type="Proteomes" id="UP000008144"/>
    </source>
</evidence>
<accession>F6Z1T4</accession>
<dbReference type="SUPFAM" id="SSF52540">
    <property type="entry name" value="P-loop containing nucleoside triphosphate hydrolases"/>
    <property type="match status" value="1"/>
</dbReference>
<reference evidence="2" key="4">
    <citation type="submission" date="2025-09" db="UniProtKB">
        <authorList>
            <consortium name="Ensembl"/>
        </authorList>
    </citation>
    <scope>IDENTIFICATION</scope>
</reference>
<dbReference type="CDD" id="cd01670">
    <property type="entry name" value="Death"/>
    <property type="match status" value="1"/>
</dbReference>
<protein>
    <recommendedName>
        <fullName evidence="1">Death domain-containing protein</fullName>
    </recommendedName>
</protein>
<dbReference type="EMBL" id="EAAA01002166">
    <property type="status" value="NOT_ANNOTATED_CDS"/>
    <property type="molecule type" value="Genomic_DNA"/>
</dbReference>
<organism evidence="2 3">
    <name type="scientific">Ciona intestinalis</name>
    <name type="common">Transparent sea squirt</name>
    <name type="synonym">Ascidia intestinalis</name>
    <dbReference type="NCBI Taxonomy" id="7719"/>
    <lineage>
        <taxon>Eukaryota</taxon>
        <taxon>Metazoa</taxon>
        <taxon>Chordata</taxon>
        <taxon>Tunicata</taxon>
        <taxon>Ascidiacea</taxon>
        <taxon>Phlebobranchia</taxon>
        <taxon>Cionidae</taxon>
        <taxon>Ciona</taxon>
    </lineage>
</organism>
<evidence type="ECO:0000259" key="1">
    <source>
        <dbReference type="PROSITE" id="PS50017"/>
    </source>
</evidence>
<feature type="domain" description="Death" evidence="1">
    <location>
        <begin position="28"/>
        <end position="100"/>
    </location>
</feature>
<dbReference type="Pfam" id="PF00531">
    <property type="entry name" value="Death"/>
    <property type="match status" value="1"/>
</dbReference>
<dbReference type="Gene3D" id="1.10.533.10">
    <property type="entry name" value="Death Domain, Fas"/>
    <property type="match status" value="1"/>
</dbReference>
<dbReference type="SUPFAM" id="SSF47986">
    <property type="entry name" value="DEATH domain"/>
    <property type="match status" value="1"/>
</dbReference>
<proteinExistence type="predicted"/>
<dbReference type="GO" id="GO:0007165">
    <property type="term" value="P:signal transduction"/>
    <property type="evidence" value="ECO:0007669"/>
    <property type="project" value="InterPro"/>
</dbReference>
<evidence type="ECO:0000313" key="2">
    <source>
        <dbReference type="Ensembl" id="ENSCINP00000027581.2"/>
    </source>
</evidence>
<reference evidence="2" key="3">
    <citation type="submission" date="2025-08" db="UniProtKB">
        <authorList>
            <consortium name="Ensembl"/>
        </authorList>
    </citation>
    <scope>IDENTIFICATION</scope>
</reference>
<dbReference type="AlphaFoldDB" id="F6Z1T4"/>
<name>F6Z1T4_CIOIN</name>
<dbReference type="InterPro" id="IPR027417">
    <property type="entry name" value="P-loop_NTPase"/>
</dbReference>
<reference evidence="2" key="2">
    <citation type="journal article" date="2008" name="Genome Biol.">
        <title>Improved genome assembly and evidence-based global gene model set for the chordate Ciona intestinalis: new insight into intron and operon populations.</title>
        <authorList>
            <person name="Satou Y."/>
            <person name="Mineta K."/>
            <person name="Ogasawara M."/>
            <person name="Sasakura Y."/>
            <person name="Shoguchi E."/>
            <person name="Ueno K."/>
            <person name="Yamada L."/>
            <person name="Matsumoto J."/>
            <person name="Wasserscheid J."/>
            <person name="Dewar K."/>
            <person name="Wiley G.B."/>
            <person name="Macmil S.L."/>
            <person name="Roe B.A."/>
            <person name="Zeller R.W."/>
            <person name="Hastings K.E."/>
            <person name="Lemaire P."/>
            <person name="Lindquist E."/>
            <person name="Endo T."/>
            <person name="Hotta K."/>
            <person name="Inaba K."/>
        </authorList>
    </citation>
    <scope>NUCLEOTIDE SEQUENCE [LARGE SCALE GENOMIC DNA]</scope>
    <source>
        <strain evidence="2">wild type</strain>
    </source>
</reference>
<dbReference type="InterPro" id="IPR000488">
    <property type="entry name" value="Death_dom"/>
</dbReference>
<dbReference type="Gene3D" id="3.40.50.300">
    <property type="entry name" value="P-loop containing nucleotide triphosphate hydrolases"/>
    <property type="match status" value="1"/>
</dbReference>
<dbReference type="HOGENOM" id="CLU_777412_0_0_1"/>
<reference evidence="3" key="1">
    <citation type="journal article" date="2002" name="Science">
        <title>The draft genome of Ciona intestinalis: insights into chordate and vertebrate origins.</title>
        <authorList>
            <person name="Dehal P."/>
            <person name="Satou Y."/>
            <person name="Campbell R.K."/>
            <person name="Chapman J."/>
            <person name="Degnan B."/>
            <person name="De Tomaso A."/>
            <person name="Davidson B."/>
            <person name="Di Gregorio A."/>
            <person name="Gelpke M."/>
            <person name="Goodstein D.M."/>
            <person name="Harafuji N."/>
            <person name="Hastings K.E."/>
            <person name="Ho I."/>
            <person name="Hotta K."/>
            <person name="Huang W."/>
            <person name="Kawashima T."/>
            <person name="Lemaire P."/>
            <person name="Martinez D."/>
            <person name="Meinertzhagen I.A."/>
            <person name="Necula S."/>
            <person name="Nonaka M."/>
            <person name="Putnam N."/>
            <person name="Rash S."/>
            <person name="Saiga H."/>
            <person name="Satake M."/>
            <person name="Terry A."/>
            <person name="Yamada L."/>
            <person name="Wang H.G."/>
            <person name="Awazu S."/>
            <person name="Azumi K."/>
            <person name="Boore J."/>
            <person name="Branno M."/>
            <person name="Chin-Bow S."/>
            <person name="DeSantis R."/>
            <person name="Doyle S."/>
            <person name="Francino P."/>
            <person name="Keys D.N."/>
            <person name="Haga S."/>
            <person name="Hayashi H."/>
            <person name="Hino K."/>
            <person name="Imai K.S."/>
            <person name="Inaba K."/>
            <person name="Kano S."/>
            <person name="Kobayashi K."/>
            <person name="Kobayashi M."/>
            <person name="Lee B.I."/>
            <person name="Makabe K.W."/>
            <person name="Manohar C."/>
            <person name="Matassi G."/>
            <person name="Medina M."/>
            <person name="Mochizuki Y."/>
            <person name="Mount S."/>
            <person name="Morishita T."/>
            <person name="Miura S."/>
            <person name="Nakayama A."/>
            <person name="Nishizaka S."/>
            <person name="Nomoto H."/>
            <person name="Ohta F."/>
            <person name="Oishi K."/>
            <person name="Rigoutsos I."/>
            <person name="Sano M."/>
            <person name="Sasaki A."/>
            <person name="Sasakura Y."/>
            <person name="Shoguchi E."/>
            <person name="Shin-i T."/>
            <person name="Spagnuolo A."/>
            <person name="Stainier D."/>
            <person name="Suzuki M.M."/>
            <person name="Tassy O."/>
            <person name="Takatori N."/>
            <person name="Tokuoka M."/>
            <person name="Yagi K."/>
            <person name="Yoshizaki F."/>
            <person name="Wada S."/>
            <person name="Zhang C."/>
            <person name="Hyatt P.D."/>
            <person name="Larimer F."/>
            <person name="Detter C."/>
            <person name="Doggett N."/>
            <person name="Glavina T."/>
            <person name="Hawkins T."/>
            <person name="Richardson P."/>
            <person name="Lucas S."/>
            <person name="Kohara Y."/>
            <person name="Levine M."/>
            <person name="Satoh N."/>
            <person name="Rokhsar D.S."/>
        </authorList>
    </citation>
    <scope>NUCLEOTIDE SEQUENCE [LARGE SCALE GENOMIC DNA]</scope>
</reference>
<dbReference type="Ensembl" id="ENSCINT00000027827.2">
    <property type="protein sequence ID" value="ENSCINP00000027581.2"/>
    <property type="gene ID" value="ENSCING00000015642.2"/>
</dbReference>
<keyword evidence="3" id="KW-1185">Reference proteome</keyword>
<dbReference type="InterPro" id="IPR011029">
    <property type="entry name" value="DEATH-like_dom_sf"/>
</dbReference>